<evidence type="ECO:0000256" key="7">
    <source>
        <dbReference type="RuleBase" id="RU361240"/>
    </source>
</evidence>
<keyword evidence="5 7" id="KW-0378">Hydrolase</keyword>
<dbReference type="PANTHER" id="PTHR12147:SF26">
    <property type="entry name" value="PEPTIDASE M28 DOMAIN-CONTAINING PROTEIN"/>
    <property type="match status" value="1"/>
</dbReference>
<reference evidence="11" key="1">
    <citation type="submission" date="2016-02" db="EMBL/GenBank/DDBJ databases">
        <title>Draft genome sequence of Microdochium bolleyi, a fungal endophyte of beachgrass.</title>
        <authorList>
            <consortium name="DOE Joint Genome Institute"/>
            <person name="David A.S."/>
            <person name="May G."/>
            <person name="Haridas S."/>
            <person name="Lim J."/>
            <person name="Wang M."/>
            <person name="Labutti K."/>
            <person name="Lipzen A."/>
            <person name="Barry K."/>
            <person name="Grigoriev I.V."/>
        </authorList>
    </citation>
    <scope>NUCLEOTIDE SEQUENCE [LARGE SCALE GENOMIC DNA]</scope>
    <source>
        <strain evidence="11">J235TASD1</strain>
    </source>
</reference>
<keyword evidence="3 7" id="KW-0645">Protease</keyword>
<dbReference type="Gene3D" id="3.50.30.30">
    <property type="match status" value="1"/>
</dbReference>
<evidence type="ECO:0000256" key="5">
    <source>
        <dbReference type="ARBA" id="ARBA00022801"/>
    </source>
</evidence>
<feature type="chain" id="PRO_5007230176" description="Peptide hydrolase" evidence="7">
    <location>
        <begin position="20"/>
        <end position="491"/>
    </location>
</feature>
<feature type="domain" description="Peptidase M28" evidence="9">
    <location>
        <begin position="245"/>
        <end position="433"/>
    </location>
</feature>
<dbReference type="EC" id="3.4.-.-" evidence="7"/>
<feature type="domain" description="PA" evidence="8">
    <location>
        <begin position="125"/>
        <end position="218"/>
    </location>
</feature>
<dbReference type="EMBL" id="KQ964246">
    <property type="protein sequence ID" value="KXJ95705.1"/>
    <property type="molecule type" value="Genomic_DNA"/>
</dbReference>
<comment type="similarity">
    <text evidence="2">Belongs to the peptidase M28 family. M28B subfamily.</text>
</comment>
<sequence length="491" mass="52017">MRTASSLALAGLLASQAAATDLLTPEKLAADIFTGELQNNLWNLNNIGNQNGGNRAFGLPGYKASVDYVLGRITREDFSSFSTWTQSFTAFFSQTRSMVLTGPDGEAVETVPLIYNPGTDLPDGVSAPLVSVPVDDARGSGCFADQYAGVDVKDKIALVRRGTCAIAEKLRVAKAQGALAVVLWHNAAGRPTAATLGVDSIGQVIPVATVYEAVGQAWVARLAAGETLSVKLVIDAIFEDRETWNVFAETKEGDPNNVVMLGAHLDSVQAGPGINDDGSGTTALLEIATALRRYSGLKNKVRLAWWGAEESGLLGSLHYTSTLSAEEADKIRIYFNYDMIGSPFPEFAVYDGPNTGDRVVSQPIFDYLVAAGKPARYGGFGTSSDYVGFLELGIPSSGIFTGAGAPTDPCYHLACDTLDNINWDALTINSKAAGAVAAKFALSLDGVPARTKTSVNARSRNSIRAQFQAWARVQEAGELNKSCSHGEKETV</sequence>
<comment type="cofactor">
    <cofactor evidence="1">
        <name>Zn(2+)</name>
        <dbReference type="ChEBI" id="CHEBI:29105"/>
    </cofactor>
</comment>
<proteinExistence type="inferred from homology"/>
<name>A0A136JEW1_9PEZI</name>
<dbReference type="Pfam" id="PF04389">
    <property type="entry name" value="Peptidase_M28"/>
    <property type="match status" value="1"/>
</dbReference>
<dbReference type="InParanoid" id="A0A136JEW1"/>
<evidence type="ECO:0000256" key="2">
    <source>
        <dbReference type="ARBA" id="ARBA00005634"/>
    </source>
</evidence>
<keyword evidence="7" id="KW-0732">Signal</keyword>
<dbReference type="GO" id="GO:0008235">
    <property type="term" value="F:metalloexopeptidase activity"/>
    <property type="evidence" value="ECO:0007669"/>
    <property type="project" value="InterPro"/>
</dbReference>
<dbReference type="SUPFAM" id="SSF52025">
    <property type="entry name" value="PA domain"/>
    <property type="match status" value="1"/>
</dbReference>
<evidence type="ECO:0000256" key="4">
    <source>
        <dbReference type="ARBA" id="ARBA00022723"/>
    </source>
</evidence>
<dbReference type="Gene3D" id="3.40.630.10">
    <property type="entry name" value="Zn peptidases"/>
    <property type="match status" value="1"/>
</dbReference>
<evidence type="ECO:0000313" key="10">
    <source>
        <dbReference type="EMBL" id="KXJ95705.1"/>
    </source>
</evidence>
<dbReference type="GO" id="GO:0006508">
    <property type="term" value="P:proteolysis"/>
    <property type="evidence" value="ECO:0007669"/>
    <property type="project" value="UniProtKB-KW"/>
</dbReference>
<dbReference type="InterPro" id="IPR045175">
    <property type="entry name" value="M28_fam"/>
</dbReference>
<feature type="signal peptide" evidence="7">
    <location>
        <begin position="1"/>
        <end position="19"/>
    </location>
</feature>
<dbReference type="PANTHER" id="PTHR12147">
    <property type="entry name" value="METALLOPEPTIDASE M28 FAMILY MEMBER"/>
    <property type="match status" value="1"/>
</dbReference>
<dbReference type="STRING" id="196109.A0A136JEW1"/>
<dbReference type="InterPro" id="IPR003137">
    <property type="entry name" value="PA_domain"/>
</dbReference>
<dbReference type="InterPro" id="IPR046450">
    <property type="entry name" value="PA_dom_sf"/>
</dbReference>
<evidence type="ECO:0000256" key="3">
    <source>
        <dbReference type="ARBA" id="ARBA00022670"/>
    </source>
</evidence>
<keyword evidence="4 7" id="KW-0479">Metal-binding</keyword>
<dbReference type="SUPFAM" id="SSF53187">
    <property type="entry name" value="Zn-dependent exopeptidases"/>
    <property type="match status" value="1"/>
</dbReference>
<evidence type="ECO:0000256" key="1">
    <source>
        <dbReference type="ARBA" id="ARBA00001947"/>
    </source>
</evidence>
<evidence type="ECO:0000259" key="9">
    <source>
        <dbReference type="Pfam" id="PF04389"/>
    </source>
</evidence>
<dbReference type="OrthoDB" id="10013407at2759"/>
<keyword evidence="11" id="KW-1185">Reference proteome</keyword>
<dbReference type="Proteomes" id="UP000070501">
    <property type="component" value="Unassembled WGS sequence"/>
</dbReference>
<organism evidence="10 11">
    <name type="scientific">Microdochium bolleyi</name>
    <dbReference type="NCBI Taxonomy" id="196109"/>
    <lineage>
        <taxon>Eukaryota</taxon>
        <taxon>Fungi</taxon>
        <taxon>Dikarya</taxon>
        <taxon>Ascomycota</taxon>
        <taxon>Pezizomycotina</taxon>
        <taxon>Sordariomycetes</taxon>
        <taxon>Xylariomycetidae</taxon>
        <taxon>Xylariales</taxon>
        <taxon>Microdochiaceae</taxon>
        <taxon>Microdochium</taxon>
    </lineage>
</organism>
<evidence type="ECO:0000313" key="11">
    <source>
        <dbReference type="Proteomes" id="UP000070501"/>
    </source>
</evidence>
<dbReference type="GO" id="GO:0046872">
    <property type="term" value="F:metal ion binding"/>
    <property type="evidence" value="ECO:0007669"/>
    <property type="project" value="UniProtKB-KW"/>
</dbReference>
<gene>
    <name evidence="10" type="ORF">Micbo1qcDRAFT_230892</name>
</gene>
<evidence type="ECO:0000256" key="6">
    <source>
        <dbReference type="ARBA" id="ARBA00022833"/>
    </source>
</evidence>
<accession>A0A136JEW1</accession>
<protein>
    <recommendedName>
        <fullName evidence="7">Peptide hydrolase</fullName>
        <ecNumber evidence="7">3.4.-.-</ecNumber>
    </recommendedName>
</protein>
<evidence type="ECO:0000259" key="8">
    <source>
        <dbReference type="Pfam" id="PF02225"/>
    </source>
</evidence>
<dbReference type="CDD" id="cd04816">
    <property type="entry name" value="PA_SaNapH_like"/>
    <property type="match status" value="1"/>
</dbReference>
<dbReference type="AlphaFoldDB" id="A0A136JEW1"/>
<keyword evidence="6 7" id="KW-0862">Zinc</keyword>
<dbReference type="Pfam" id="PF02225">
    <property type="entry name" value="PA"/>
    <property type="match status" value="1"/>
</dbReference>
<dbReference type="InterPro" id="IPR007484">
    <property type="entry name" value="Peptidase_M28"/>
</dbReference>